<proteinExistence type="predicted"/>
<keyword evidence="1" id="KW-0812">Transmembrane</keyword>
<keyword evidence="1" id="KW-1133">Transmembrane helix</keyword>
<reference evidence="2 3" key="1">
    <citation type="submission" date="2021-03" db="EMBL/GenBank/DDBJ databases">
        <authorList>
            <person name="King G.J."/>
            <person name="Bancroft I."/>
            <person name="Baten A."/>
            <person name="Bloomfield J."/>
            <person name="Borpatragohain P."/>
            <person name="He Z."/>
            <person name="Irish N."/>
            <person name="Irwin J."/>
            <person name="Liu K."/>
            <person name="Mauleon R.P."/>
            <person name="Moore J."/>
            <person name="Morris R."/>
            <person name="Ostergaard L."/>
            <person name="Wang B."/>
            <person name="Wells R."/>
        </authorList>
    </citation>
    <scope>NUCLEOTIDE SEQUENCE [LARGE SCALE GENOMIC DNA]</scope>
    <source>
        <strain evidence="2">R-o-18</strain>
        <tissue evidence="2">Leaf</tissue>
    </source>
</reference>
<dbReference type="Proteomes" id="UP000823674">
    <property type="component" value="Chromosome A04"/>
</dbReference>
<keyword evidence="3" id="KW-1185">Reference proteome</keyword>
<evidence type="ECO:0000313" key="2">
    <source>
        <dbReference type="EMBL" id="KAG5401861.1"/>
    </source>
</evidence>
<accession>A0ABQ7MVH2</accession>
<comment type="caution">
    <text evidence="2">The sequence shown here is derived from an EMBL/GenBank/DDBJ whole genome shotgun (WGS) entry which is preliminary data.</text>
</comment>
<sequence length="145" mass="17248">MLTTTSTSLFYISYAHLCAHLFWAVLIRCRGQTASILEARNVKRGGEPMWMDLFMVDVNVSGFLFSSLYQTFWVNINNRAAGCSSTLLLVLIQLHRTFRSEIKTERHHWVAEYHERKHKKLKRYHRFFCVLQRDWQGTYDPDSWN</sequence>
<dbReference type="EMBL" id="JADBGQ010000004">
    <property type="protein sequence ID" value="KAG5401861.1"/>
    <property type="molecule type" value="Genomic_DNA"/>
</dbReference>
<keyword evidence="1" id="KW-0472">Membrane</keyword>
<gene>
    <name evidence="2" type="primary">A04g507360.1_BraROA</name>
    <name evidence="2" type="ORF">IGI04_016468</name>
</gene>
<evidence type="ECO:0000256" key="1">
    <source>
        <dbReference type="SAM" id="Phobius"/>
    </source>
</evidence>
<name>A0ABQ7MVH2_BRACM</name>
<evidence type="ECO:0000313" key="3">
    <source>
        <dbReference type="Proteomes" id="UP000823674"/>
    </source>
</evidence>
<organism evidence="2 3">
    <name type="scientific">Brassica rapa subsp. trilocularis</name>
    <dbReference type="NCBI Taxonomy" id="1813537"/>
    <lineage>
        <taxon>Eukaryota</taxon>
        <taxon>Viridiplantae</taxon>
        <taxon>Streptophyta</taxon>
        <taxon>Embryophyta</taxon>
        <taxon>Tracheophyta</taxon>
        <taxon>Spermatophyta</taxon>
        <taxon>Magnoliopsida</taxon>
        <taxon>eudicotyledons</taxon>
        <taxon>Gunneridae</taxon>
        <taxon>Pentapetalae</taxon>
        <taxon>rosids</taxon>
        <taxon>malvids</taxon>
        <taxon>Brassicales</taxon>
        <taxon>Brassicaceae</taxon>
        <taxon>Brassiceae</taxon>
        <taxon>Brassica</taxon>
    </lineage>
</organism>
<protein>
    <submittedName>
        <fullName evidence="2">Uncharacterized protein</fullName>
    </submittedName>
</protein>
<feature type="transmembrane region" description="Helical" evidence="1">
    <location>
        <begin position="12"/>
        <end position="29"/>
    </location>
</feature>